<evidence type="ECO:0000313" key="1">
    <source>
        <dbReference type="EMBL" id="NAS12857.1"/>
    </source>
</evidence>
<dbReference type="RefSeq" id="WP_161435881.1">
    <property type="nucleotide sequence ID" value="NZ_WXYO01000005.1"/>
</dbReference>
<protein>
    <submittedName>
        <fullName evidence="1">HlyD family efflux transporter periplasmic adaptor subunit</fullName>
    </submittedName>
</protein>
<dbReference type="EMBL" id="WXYO01000005">
    <property type="protein sequence ID" value="NAS12857.1"/>
    <property type="molecule type" value="Genomic_DNA"/>
</dbReference>
<proteinExistence type="predicted"/>
<keyword evidence="2" id="KW-1185">Reference proteome</keyword>
<accession>A0A6L9EDT7</accession>
<reference evidence="1 2" key="1">
    <citation type="submission" date="2020-01" db="EMBL/GenBank/DDBJ databases">
        <title>Bacteria diversity of Porities sp.</title>
        <authorList>
            <person name="Wang G."/>
        </authorList>
    </citation>
    <scope>NUCLEOTIDE SEQUENCE [LARGE SCALE GENOMIC DNA]</scope>
    <source>
        <strain evidence="1 2">R33</strain>
    </source>
</reference>
<dbReference type="AlphaFoldDB" id="A0A6L9EDT7"/>
<dbReference type="Gene3D" id="2.40.50.100">
    <property type="match status" value="1"/>
</dbReference>
<dbReference type="PANTHER" id="PTHR30469:SF15">
    <property type="entry name" value="HLYD FAMILY OF SECRETION PROTEINS"/>
    <property type="match status" value="1"/>
</dbReference>
<name>A0A6L9EDT7_9FLAO</name>
<dbReference type="GO" id="GO:0015562">
    <property type="term" value="F:efflux transmembrane transporter activity"/>
    <property type="evidence" value="ECO:0007669"/>
    <property type="project" value="TreeGrafter"/>
</dbReference>
<dbReference type="SUPFAM" id="SSF111369">
    <property type="entry name" value="HlyD-like secretion proteins"/>
    <property type="match status" value="1"/>
</dbReference>
<dbReference type="PANTHER" id="PTHR30469">
    <property type="entry name" value="MULTIDRUG RESISTANCE PROTEIN MDTA"/>
    <property type="match status" value="1"/>
</dbReference>
<sequence>MRKIALSILGIVIILASVYAARLIVNSRDTARPRPGKVIKTVFVDTVKNSEVPIIVPANGNLVAKQRLELYSEVQGVFRKGRRLFKAGQPYRAGETIIRMDASEYYASVQSSKSNLYNLITSIMPDLRMDYKEVYGKWQDYLSSFDIDKTTPPLPEMSTDKEKYFISGRGILTNYYNLKNMEQRLAKYSIRAPFDGVLTEALVTEGTLIRAGQKLGEFIDTGVYELEVAVSKSYSDLLKVGETVELINLEKTKAYQGTVSRINGRVDQATQTITAFIEVRHEDLKEGMYLEAKLNAKSEKEAIEIDRNLLLENDQIFVVRDSILDLIPVKPVYFSEKKVVLKEVPDGTTIVSKPVVGAYAGMLVRVFNESQSLR</sequence>
<gene>
    <name evidence="1" type="ORF">GTQ38_12635</name>
</gene>
<comment type="caution">
    <text evidence="1">The sequence shown here is derived from an EMBL/GenBank/DDBJ whole genome shotgun (WGS) entry which is preliminary data.</text>
</comment>
<dbReference type="Proteomes" id="UP000475249">
    <property type="component" value="Unassembled WGS sequence"/>
</dbReference>
<dbReference type="Gene3D" id="2.40.30.170">
    <property type="match status" value="1"/>
</dbReference>
<dbReference type="GO" id="GO:1990281">
    <property type="term" value="C:efflux pump complex"/>
    <property type="evidence" value="ECO:0007669"/>
    <property type="project" value="TreeGrafter"/>
</dbReference>
<evidence type="ECO:0000313" key="2">
    <source>
        <dbReference type="Proteomes" id="UP000475249"/>
    </source>
</evidence>
<organism evidence="1 2">
    <name type="scientific">Poritiphilus flavus</name>
    <dbReference type="NCBI Taxonomy" id="2697053"/>
    <lineage>
        <taxon>Bacteria</taxon>
        <taxon>Pseudomonadati</taxon>
        <taxon>Bacteroidota</taxon>
        <taxon>Flavobacteriia</taxon>
        <taxon>Flavobacteriales</taxon>
        <taxon>Flavobacteriaceae</taxon>
        <taxon>Poritiphilus</taxon>
    </lineage>
</organism>